<evidence type="ECO:0000313" key="2">
    <source>
        <dbReference type="Proteomes" id="UP000447434"/>
    </source>
</evidence>
<accession>A0A6A4PGS8</accession>
<gene>
    <name evidence="1" type="ORF">Lalb_Chr14g0375541</name>
</gene>
<reference evidence="2" key="1">
    <citation type="journal article" date="2020" name="Nat. Commun.">
        <title>Genome sequence of the cluster root forming white lupin.</title>
        <authorList>
            <person name="Hufnagel B."/>
            <person name="Marques A."/>
            <person name="Soriano A."/>
            <person name="Marques L."/>
            <person name="Divol F."/>
            <person name="Doumas P."/>
            <person name="Sallet E."/>
            <person name="Mancinotti D."/>
            <person name="Carrere S."/>
            <person name="Marande W."/>
            <person name="Arribat S."/>
            <person name="Keller J."/>
            <person name="Huneau C."/>
            <person name="Blein T."/>
            <person name="Aime D."/>
            <person name="Laguerre M."/>
            <person name="Taylor J."/>
            <person name="Schubert V."/>
            <person name="Nelson M."/>
            <person name="Geu-Flores F."/>
            <person name="Crespi M."/>
            <person name="Gallardo-Guerrero K."/>
            <person name="Delaux P.-M."/>
            <person name="Salse J."/>
            <person name="Berges H."/>
            <person name="Guyot R."/>
            <person name="Gouzy J."/>
            <person name="Peret B."/>
        </authorList>
    </citation>
    <scope>NUCLEOTIDE SEQUENCE [LARGE SCALE GENOMIC DNA]</scope>
    <source>
        <strain evidence="2">cv. Amiga</strain>
    </source>
</reference>
<sequence>MKSVWGIGEVGLEGTNFFFEVSTCNTNFWSKRSSLFGSFGKPMVFLFRYYRGMKSSFFRRRGFFPLSESSVRFVGGGSSSRRSKSIASPMFMRSSGLTAGVSAFSSSMLRLVGSWRDLTEDDSRKVKRKELS</sequence>
<name>A0A6A4PGS8_LUPAL</name>
<keyword evidence="2" id="KW-1185">Reference proteome</keyword>
<organism evidence="1 2">
    <name type="scientific">Lupinus albus</name>
    <name type="common">White lupine</name>
    <name type="synonym">Lupinus termis</name>
    <dbReference type="NCBI Taxonomy" id="3870"/>
    <lineage>
        <taxon>Eukaryota</taxon>
        <taxon>Viridiplantae</taxon>
        <taxon>Streptophyta</taxon>
        <taxon>Embryophyta</taxon>
        <taxon>Tracheophyta</taxon>
        <taxon>Spermatophyta</taxon>
        <taxon>Magnoliopsida</taxon>
        <taxon>eudicotyledons</taxon>
        <taxon>Gunneridae</taxon>
        <taxon>Pentapetalae</taxon>
        <taxon>rosids</taxon>
        <taxon>fabids</taxon>
        <taxon>Fabales</taxon>
        <taxon>Fabaceae</taxon>
        <taxon>Papilionoideae</taxon>
        <taxon>50 kb inversion clade</taxon>
        <taxon>genistoids sensu lato</taxon>
        <taxon>core genistoids</taxon>
        <taxon>Genisteae</taxon>
        <taxon>Lupinus</taxon>
    </lineage>
</organism>
<dbReference type="EMBL" id="WOCE01000014">
    <property type="protein sequence ID" value="KAE9600689.1"/>
    <property type="molecule type" value="Genomic_DNA"/>
</dbReference>
<dbReference type="Proteomes" id="UP000447434">
    <property type="component" value="Chromosome 14"/>
</dbReference>
<proteinExistence type="predicted"/>
<evidence type="ECO:0000313" key="1">
    <source>
        <dbReference type="EMBL" id="KAE9600689.1"/>
    </source>
</evidence>
<dbReference type="OrthoDB" id="8062037at2759"/>
<protein>
    <submittedName>
        <fullName evidence="1">Uncharacterized protein</fullName>
    </submittedName>
</protein>
<comment type="caution">
    <text evidence="1">The sequence shown here is derived from an EMBL/GenBank/DDBJ whole genome shotgun (WGS) entry which is preliminary data.</text>
</comment>
<dbReference type="AlphaFoldDB" id="A0A6A4PGS8"/>